<accession>A0A6J8BAN0</accession>
<sequence length="226" mass="25839">MAERLCFPAVKGKANILSAVNQHLLVMKISNYTKLLVFYVSILVMLSCKVMHICPHADTSLSQSLKTMSPVLKKFLCWLLNDDSYETVKKDNELPTEKLRKCMALAETIVSINRNSFTLFILVWHYKCIMYIFIKAWSNLYIVMGCASYNELRRFLTSLADHEIDKIENGTYAPQGIGSYPEEVNVIQEGADYVDINTYTIDGKDTFHSIVRAVFRFSLCLLPVKL</sequence>
<protein>
    <submittedName>
        <fullName evidence="2">Uncharacterized protein</fullName>
    </submittedName>
</protein>
<reference evidence="2 3" key="1">
    <citation type="submission" date="2020-06" db="EMBL/GenBank/DDBJ databases">
        <authorList>
            <person name="Li R."/>
            <person name="Bekaert M."/>
        </authorList>
    </citation>
    <scope>NUCLEOTIDE SEQUENCE [LARGE SCALE GENOMIC DNA]</scope>
    <source>
        <strain evidence="3">wild</strain>
    </source>
</reference>
<keyword evidence="3" id="KW-1185">Reference proteome</keyword>
<evidence type="ECO:0000256" key="1">
    <source>
        <dbReference type="SAM" id="Phobius"/>
    </source>
</evidence>
<dbReference type="OrthoDB" id="5975977at2759"/>
<keyword evidence="1" id="KW-1133">Transmembrane helix</keyword>
<keyword evidence="1" id="KW-0472">Membrane</keyword>
<proteinExistence type="predicted"/>
<name>A0A6J8BAN0_MYTCO</name>
<dbReference type="EMBL" id="CACVKT020002886">
    <property type="protein sequence ID" value="CAC5380431.1"/>
    <property type="molecule type" value="Genomic_DNA"/>
</dbReference>
<feature type="transmembrane region" description="Helical" evidence="1">
    <location>
        <begin position="35"/>
        <end position="53"/>
    </location>
</feature>
<dbReference type="Proteomes" id="UP000507470">
    <property type="component" value="Unassembled WGS sequence"/>
</dbReference>
<gene>
    <name evidence="2" type="ORF">MCOR_16387</name>
</gene>
<keyword evidence="1" id="KW-0812">Transmembrane</keyword>
<evidence type="ECO:0000313" key="3">
    <source>
        <dbReference type="Proteomes" id="UP000507470"/>
    </source>
</evidence>
<organism evidence="2 3">
    <name type="scientific">Mytilus coruscus</name>
    <name type="common">Sea mussel</name>
    <dbReference type="NCBI Taxonomy" id="42192"/>
    <lineage>
        <taxon>Eukaryota</taxon>
        <taxon>Metazoa</taxon>
        <taxon>Spiralia</taxon>
        <taxon>Lophotrochozoa</taxon>
        <taxon>Mollusca</taxon>
        <taxon>Bivalvia</taxon>
        <taxon>Autobranchia</taxon>
        <taxon>Pteriomorphia</taxon>
        <taxon>Mytilida</taxon>
        <taxon>Mytiloidea</taxon>
        <taxon>Mytilidae</taxon>
        <taxon>Mytilinae</taxon>
        <taxon>Mytilus</taxon>
    </lineage>
</organism>
<evidence type="ECO:0000313" key="2">
    <source>
        <dbReference type="EMBL" id="CAC5380431.1"/>
    </source>
</evidence>
<dbReference type="AlphaFoldDB" id="A0A6J8BAN0"/>